<accession>A0ABR0T0N2</accession>
<reference evidence="2 3" key="1">
    <citation type="submission" date="2024-01" db="EMBL/GenBank/DDBJ databases">
        <title>Complete genome of Cladobotryum mycophilum ATHUM6906.</title>
        <authorList>
            <person name="Christinaki A.C."/>
            <person name="Myridakis A.I."/>
            <person name="Kouvelis V.N."/>
        </authorList>
    </citation>
    <scope>NUCLEOTIDE SEQUENCE [LARGE SCALE GENOMIC DNA]</scope>
    <source>
        <strain evidence="2 3">ATHUM6906</strain>
    </source>
</reference>
<proteinExistence type="predicted"/>
<feature type="region of interest" description="Disordered" evidence="1">
    <location>
        <begin position="1"/>
        <end position="20"/>
    </location>
</feature>
<sequence length="209" mass="22239">MSQNPESRPGGTSQQPKRRGILPPEVMDLMVAPVKVGAWSGGAGALAGVAGAIARDTNPFASGILSGAQWFTLGGTFWFARSVAVKSLGDEEQLSSPDKIKASAVGGSAAGALAGLIRGPTKILPAMALWGVLGATGQMVVNNINSREPKVKDENDSWMRSKWSPLRKITDEEYIDMMEEKILRVDVDIALIDDRIAELRAADEKTKHG</sequence>
<gene>
    <name evidence="2" type="ORF">PT974_02929</name>
</gene>
<comment type="caution">
    <text evidence="2">The sequence shown here is derived from an EMBL/GenBank/DDBJ whole genome shotgun (WGS) entry which is preliminary data.</text>
</comment>
<organism evidence="2 3">
    <name type="scientific">Cladobotryum mycophilum</name>
    <dbReference type="NCBI Taxonomy" id="491253"/>
    <lineage>
        <taxon>Eukaryota</taxon>
        <taxon>Fungi</taxon>
        <taxon>Dikarya</taxon>
        <taxon>Ascomycota</taxon>
        <taxon>Pezizomycotina</taxon>
        <taxon>Sordariomycetes</taxon>
        <taxon>Hypocreomycetidae</taxon>
        <taxon>Hypocreales</taxon>
        <taxon>Hypocreaceae</taxon>
        <taxon>Cladobotryum</taxon>
    </lineage>
</organism>
<feature type="compositionally biased region" description="Polar residues" evidence="1">
    <location>
        <begin position="1"/>
        <end position="15"/>
    </location>
</feature>
<keyword evidence="3" id="KW-1185">Reference proteome</keyword>
<dbReference type="EMBL" id="JAVFKD010000002">
    <property type="protein sequence ID" value="KAK5997566.1"/>
    <property type="molecule type" value="Genomic_DNA"/>
</dbReference>
<evidence type="ECO:0000313" key="3">
    <source>
        <dbReference type="Proteomes" id="UP001338125"/>
    </source>
</evidence>
<dbReference type="PANTHER" id="PTHR41390:SF1">
    <property type="entry name" value="NADH-UBIQUINONE OXIDOREDUCTASE 213 KDA SUBUNIT"/>
    <property type="match status" value="1"/>
</dbReference>
<dbReference type="Proteomes" id="UP001338125">
    <property type="component" value="Unassembled WGS sequence"/>
</dbReference>
<name>A0ABR0T0N2_9HYPO</name>
<protein>
    <submittedName>
        <fullName evidence="2">Uncharacterized protein</fullName>
    </submittedName>
</protein>
<dbReference type="PANTHER" id="PTHR41390">
    <property type="entry name" value="CHROMOSOME 7, WHOLE GENOME SHOTGUN SEQUENCE"/>
    <property type="match status" value="1"/>
</dbReference>
<evidence type="ECO:0000313" key="2">
    <source>
        <dbReference type="EMBL" id="KAK5997566.1"/>
    </source>
</evidence>
<evidence type="ECO:0000256" key="1">
    <source>
        <dbReference type="SAM" id="MobiDB-lite"/>
    </source>
</evidence>